<keyword evidence="5" id="KW-0175">Coiled coil</keyword>
<accession>A0ABT8RIV9</accession>
<reference evidence="8" key="1">
    <citation type="submission" date="2023-07" db="EMBL/GenBank/DDBJ databases">
        <title>The genome sequence of Rhodocytophaga aerolata KACC 12507.</title>
        <authorList>
            <person name="Zhang X."/>
        </authorList>
    </citation>
    <scope>NUCLEOTIDE SEQUENCE</scope>
    <source>
        <strain evidence="8">KACC 12507</strain>
    </source>
</reference>
<feature type="coiled-coil region" evidence="5">
    <location>
        <begin position="179"/>
        <end position="213"/>
    </location>
</feature>
<gene>
    <name evidence="8" type="ORF">Q0590_31015</name>
</gene>
<dbReference type="InterPro" id="IPR058982">
    <property type="entry name" value="Beta-barrel_AprE"/>
</dbReference>
<feature type="transmembrane region" description="Helical" evidence="6">
    <location>
        <begin position="43"/>
        <end position="65"/>
    </location>
</feature>
<evidence type="ECO:0000256" key="4">
    <source>
        <dbReference type="ARBA" id="ARBA00023136"/>
    </source>
</evidence>
<dbReference type="PANTHER" id="PTHR30386:SF26">
    <property type="entry name" value="TRANSPORT PROTEIN COMB"/>
    <property type="match status" value="1"/>
</dbReference>
<evidence type="ECO:0000256" key="1">
    <source>
        <dbReference type="ARBA" id="ARBA00004167"/>
    </source>
</evidence>
<dbReference type="Proteomes" id="UP001168528">
    <property type="component" value="Unassembled WGS sequence"/>
</dbReference>
<dbReference type="InterPro" id="IPR050739">
    <property type="entry name" value="MFP"/>
</dbReference>
<evidence type="ECO:0000313" key="9">
    <source>
        <dbReference type="Proteomes" id="UP001168528"/>
    </source>
</evidence>
<keyword evidence="4 6" id="KW-0472">Membrane</keyword>
<dbReference type="Gene3D" id="2.40.30.170">
    <property type="match status" value="1"/>
</dbReference>
<evidence type="ECO:0000256" key="2">
    <source>
        <dbReference type="ARBA" id="ARBA00022692"/>
    </source>
</evidence>
<protein>
    <submittedName>
        <fullName evidence="8">HlyD family efflux transporter periplasmic adaptor subunit</fullName>
    </submittedName>
</protein>
<dbReference type="PANTHER" id="PTHR30386">
    <property type="entry name" value="MEMBRANE FUSION SUBUNIT OF EMRAB-TOLC MULTIDRUG EFFLUX PUMP"/>
    <property type="match status" value="1"/>
</dbReference>
<dbReference type="EMBL" id="JAUKPO010000035">
    <property type="protein sequence ID" value="MDO1450745.1"/>
    <property type="molecule type" value="Genomic_DNA"/>
</dbReference>
<dbReference type="Pfam" id="PF26002">
    <property type="entry name" value="Beta-barrel_AprE"/>
    <property type="match status" value="1"/>
</dbReference>
<keyword evidence="3 6" id="KW-1133">Transmembrane helix</keyword>
<proteinExistence type="predicted"/>
<evidence type="ECO:0000256" key="3">
    <source>
        <dbReference type="ARBA" id="ARBA00022989"/>
    </source>
</evidence>
<sequence length="446" mass="51661">MNNIFYKNLQSVTNQFENDQLPISVELKSEEVKEIISHVPHWLVRWGITLFFFILVVFLLMGWMIRFPQLVEVPLRLTTLNAPKSVNARTEGKLVRLFVKENDWVNRDDILGYVESSCDHGQVLSLAKDLDSILVLIDNSGIDMLEKRERKNYNQLGDLQQSYQVFDQAYVELLAALSNGFYRDKKNILQKELDELKQLEKILQEQTQLYQQDFDLAFQEYQAQKNLAAQGVIAKMELTKEESKLLSKKIPVKQAQAMVIQNRTDQNSKTKEIIELNKLIAFHQKNFVQSIYSLQSAIKAWKLKYVLVAPMEGNVFFSTLKEEKQNLTINEELFYISASNENYFGEIHIPQYNFGKVKKGQKVLIKLNGYPFEEFGVLEGRLEDISQIPGKDKNFLAKVALPNGLQTNYGKQIPYKSGMTATAQIITEEVRMLERLFYQFKKVANN</sequence>
<evidence type="ECO:0000256" key="5">
    <source>
        <dbReference type="SAM" id="Coils"/>
    </source>
</evidence>
<keyword evidence="9" id="KW-1185">Reference proteome</keyword>
<comment type="caution">
    <text evidence="8">The sequence shown here is derived from an EMBL/GenBank/DDBJ whole genome shotgun (WGS) entry which is preliminary data.</text>
</comment>
<comment type="subcellular location">
    <subcellularLocation>
        <location evidence="1">Membrane</location>
        <topology evidence="1">Single-pass membrane protein</topology>
    </subcellularLocation>
</comment>
<evidence type="ECO:0000313" key="8">
    <source>
        <dbReference type="EMBL" id="MDO1450745.1"/>
    </source>
</evidence>
<keyword evidence="2 6" id="KW-0812">Transmembrane</keyword>
<organism evidence="8 9">
    <name type="scientific">Rhodocytophaga aerolata</name>
    <dbReference type="NCBI Taxonomy" id="455078"/>
    <lineage>
        <taxon>Bacteria</taxon>
        <taxon>Pseudomonadati</taxon>
        <taxon>Bacteroidota</taxon>
        <taxon>Cytophagia</taxon>
        <taxon>Cytophagales</taxon>
        <taxon>Rhodocytophagaceae</taxon>
        <taxon>Rhodocytophaga</taxon>
    </lineage>
</organism>
<feature type="domain" description="AprE-like beta-barrel" evidence="7">
    <location>
        <begin position="346"/>
        <end position="427"/>
    </location>
</feature>
<dbReference type="RefSeq" id="WP_302041543.1">
    <property type="nucleotide sequence ID" value="NZ_JAUKPO010000035.1"/>
</dbReference>
<evidence type="ECO:0000259" key="7">
    <source>
        <dbReference type="Pfam" id="PF26002"/>
    </source>
</evidence>
<evidence type="ECO:0000256" key="6">
    <source>
        <dbReference type="SAM" id="Phobius"/>
    </source>
</evidence>
<name>A0ABT8RIV9_9BACT</name>
<dbReference type="PRINTS" id="PR01490">
    <property type="entry name" value="RTXTOXIND"/>
</dbReference>